<evidence type="ECO:0000313" key="3">
    <source>
        <dbReference type="EMBL" id="QDT91063.1"/>
    </source>
</evidence>
<dbReference type="RefSeq" id="WP_145227640.1">
    <property type="nucleotide sequence ID" value="NZ_CP036343.1"/>
</dbReference>
<feature type="region of interest" description="Disordered" evidence="1">
    <location>
        <begin position="93"/>
        <end position="118"/>
    </location>
</feature>
<reference evidence="3 4" key="1">
    <citation type="submission" date="2019-02" db="EMBL/GenBank/DDBJ databases">
        <title>Deep-cultivation of Planctomycetes and their phenomic and genomic characterization uncovers novel biology.</title>
        <authorList>
            <person name="Wiegand S."/>
            <person name="Jogler M."/>
            <person name="Boedeker C."/>
            <person name="Pinto D."/>
            <person name="Vollmers J."/>
            <person name="Rivas-Marin E."/>
            <person name="Kohn T."/>
            <person name="Peeters S.H."/>
            <person name="Heuer A."/>
            <person name="Rast P."/>
            <person name="Oberbeckmann S."/>
            <person name="Bunk B."/>
            <person name="Jeske O."/>
            <person name="Meyerdierks A."/>
            <person name="Storesund J.E."/>
            <person name="Kallscheuer N."/>
            <person name="Luecker S."/>
            <person name="Lage O.M."/>
            <person name="Pohl T."/>
            <person name="Merkel B.J."/>
            <person name="Hornburger P."/>
            <person name="Mueller R.-W."/>
            <person name="Bruemmer F."/>
            <person name="Labrenz M."/>
            <person name="Spormann A.M."/>
            <person name="Op den Camp H."/>
            <person name="Overmann J."/>
            <person name="Amann R."/>
            <person name="Jetten M.S.M."/>
            <person name="Mascher T."/>
            <person name="Medema M.H."/>
            <person name="Devos D.P."/>
            <person name="Kaster A.-K."/>
            <person name="Ovreas L."/>
            <person name="Rohde M."/>
            <person name="Galperin M.Y."/>
            <person name="Jogler C."/>
        </authorList>
    </citation>
    <scope>NUCLEOTIDE SEQUENCE [LARGE SCALE GENOMIC DNA]</scope>
    <source>
        <strain evidence="3 4">Pan161</strain>
    </source>
</reference>
<organism evidence="3 4">
    <name type="scientific">Gimesia algae</name>
    <dbReference type="NCBI Taxonomy" id="2527971"/>
    <lineage>
        <taxon>Bacteria</taxon>
        <taxon>Pseudomonadati</taxon>
        <taxon>Planctomycetota</taxon>
        <taxon>Planctomycetia</taxon>
        <taxon>Planctomycetales</taxon>
        <taxon>Planctomycetaceae</taxon>
        <taxon>Gimesia</taxon>
    </lineage>
</organism>
<evidence type="ECO:0000313" key="4">
    <source>
        <dbReference type="Proteomes" id="UP000316855"/>
    </source>
</evidence>
<protein>
    <submittedName>
        <fullName evidence="3">Uncharacterized protein</fullName>
    </submittedName>
</protein>
<keyword evidence="2" id="KW-0472">Membrane</keyword>
<accession>A0A517VDI8</accession>
<name>A0A517VDI8_9PLAN</name>
<dbReference type="KEGG" id="gax:Pan161_27170"/>
<dbReference type="AlphaFoldDB" id="A0A517VDI8"/>
<evidence type="ECO:0000256" key="2">
    <source>
        <dbReference type="SAM" id="Phobius"/>
    </source>
</evidence>
<sequence precursor="true">MADWLKIPSKNKRREEDIPEPYEIVCVCGVSLSGYRRKGPYRHACQQCSEAYFILPRNSYPAPKARKKKKQLPRQQQLSDFILNSAFVTRFRERRKQKQETRKSADKQTAAETKPEISPFELPAPRVRLITPFRGILAGIMLIVGLTGYGILHSRNMEQASETLKAATQTGEEMLEQEDLIAANDAYQEAFQALAVLGRTDPAANEIRQTSRELLAMNTQAVSPLFEMAEEAVVQIKQSGVDSWKTLFDVRYADTWMIFEATLLPVNTQAETEHSRYRLNLPVLLDEYTLYLELTSPAFEKYLETHQGQPVIFAAQIAGFHQDASRPDTGIIELNGETAFLWSHLKLYKLLGIEFDEFQTREQVQKILNQQTRYLGLTE</sequence>
<gene>
    <name evidence="3" type="ORF">Pan161_27170</name>
</gene>
<proteinExistence type="predicted"/>
<keyword evidence="4" id="KW-1185">Reference proteome</keyword>
<keyword evidence="2" id="KW-0812">Transmembrane</keyword>
<dbReference type="EMBL" id="CP036343">
    <property type="protein sequence ID" value="QDT91063.1"/>
    <property type="molecule type" value="Genomic_DNA"/>
</dbReference>
<dbReference type="OrthoDB" id="208967at2"/>
<feature type="transmembrane region" description="Helical" evidence="2">
    <location>
        <begin position="135"/>
        <end position="152"/>
    </location>
</feature>
<keyword evidence="2" id="KW-1133">Transmembrane helix</keyword>
<evidence type="ECO:0000256" key="1">
    <source>
        <dbReference type="SAM" id="MobiDB-lite"/>
    </source>
</evidence>
<dbReference type="Proteomes" id="UP000316855">
    <property type="component" value="Chromosome"/>
</dbReference>